<gene>
    <name evidence="3" type="ORF">A9200_01115</name>
</gene>
<sequence length="137" mass="16168">MKSKTERNMEKTAQFYVYKAFKILFYILLGLAIAFLVGYIVMRLWNWLMPDIFGLPELDYWKAVGILLLSKIIFGFGGGDGSSKRKNKKQKKHSRFNPCSPMRNDFTKWKHYDEFWKNEGEQAYKDYVTRNESANNG</sequence>
<evidence type="ECO:0000313" key="4">
    <source>
        <dbReference type="Proteomes" id="UP000092164"/>
    </source>
</evidence>
<evidence type="ECO:0000256" key="2">
    <source>
        <dbReference type="SAM" id="Phobius"/>
    </source>
</evidence>
<feature type="compositionally biased region" description="Basic residues" evidence="1">
    <location>
        <begin position="84"/>
        <end position="95"/>
    </location>
</feature>
<dbReference type="STRING" id="1836467.BTR34_09485"/>
<evidence type="ECO:0000256" key="1">
    <source>
        <dbReference type="SAM" id="MobiDB-lite"/>
    </source>
</evidence>
<feature type="transmembrane region" description="Helical" evidence="2">
    <location>
        <begin position="60"/>
        <end position="79"/>
    </location>
</feature>
<keyword evidence="4" id="KW-1185">Reference proteome</keyword>
<dbReference type="AlphaFoldDB" id="A0A1B7ZF09"/>
<accession>A0A1B7ZF09</accession>
<name>A0A1B7ZF09_9FLAO</name>
<keyword evidence="2" id="KW-0812">Transmembrane</keyword>
<feature type="region of interest" description="Disordered" evidence="1">
    <location>
        <begin position="76"/>
        <end position="99"/>
    </location>
</feature>
<dbReference type="Proteomes" id="UP000092164">
    <property type="component" value="Unassembled WGS sequence"/>
</dbReference>
<evidence type="ECO:0000313" key="3">
    <source>
        <dbReference type="EMBL" id="OBR42022.1"/>
    </source>
</evidence>
<keyword evidence="2" id="KW-0472">Membrane</keyword>
<organism evidence="3 4">
    <name type="scientific">Maribacter hydrothermalis</name>
    <dbReference type="NCBI Taxonomy" id="1836467"/>
    <lineage>
        <taxon>Bacteria</taxon>
        <taxon>Pseudomonadati</taxon>
        <taxon>Bacteroidota</taxon>
        <taxon>Flavobacteriia</taxon>
        <taxon>Flavobacteriales</taxon>
        <taxon>Flavobacteriaceae</taxon>
        <taxon>Maribacter</taxon>
    </lineage>
</organism>
<reference evidence="4" key="1">
    <citation type="submission" date="2016-06" db="EMBL/GenBank/DDBJ databases">
        <authorList>
            <person name="Zhan P."/>
        </authorList>
    </citation>
    <scope>NUCLEOTIDE SEQUENCE [LARGE SCALE GENOMIC DNA]</scope>
    <source>
        <strain evidence="4">T28</strain>
    </source>
</reference>
<dbReference type="RefSeq" id="WP_068480660.1">
    <property type="nucleotide sequence ID" value="NZ_CP018760.1"/>
</dbReference>
<protein>
    <submittedName>
        <fullName evidence="3">Uncharacterized protein</fullName>
    </submittedName>
</protein>
<feature type="transmembrane region" description="Helical" evidence="2">
    <location>
        <begin position="21"/>
        <end position="40"/>
    </location>
</feature>
<dbReference type="KEGG" id="mart:BTR34_09485"/>
<keyword evidence="2" id="KW-1133">Transmembrane helix</keyword>
<dbReference type="EMBL" id="LZFP01000001">
    <property type="protein sequence ID" value="OBR42022.1"/>
    <property type="molecule type" value="Genomic_DNA"/>
</dbReference>
<proteinExistence type="predicted"/>
<dbReference type="OrthoDB" id="1099872at2"/>
<comment type="caution">
    <text evidence="3">The sequence shown here is derived from an EMBL/GenBank/DDBJ whole genome shotgun (WGS) entry which is preliminary data.</text>
</comment>